<dbReference type="RefSeq" id="XP_033769163.1">
    <property type="nucleotide sequence ID" value="XM_033913272.1"/>
</dbReference>
<dbReference type="InterPro" id="IPR052564">
    <property type="entry name" value="N-acetyltrans/Recomb-assoc"/>
</dbReference>
<reference evidence="1" key="3">
    <citation type="submission" date="2025-07" db="EMBL/GenBank/DDBJ databases">
        <authorList>
            <consortium name="NCBI Genome Project"/>
        </authorList>
    </citation>
    <scope>NUCLEOTIDE SEQUENCE</scope>
    <source>
        <strain evidence="1">CBS432</strain>
    </source>
</reference>
<organism evidence="1">
    <name type="scientific">Saccharomyces paradoxus</name>
    <name type="common">Yeast</name>
    <name type="synonym">Saccharomyces douglasii</name>
    <dbReference type="NCBI Taxonomy" id="27291"/>
    <lineage>
        <taxon>Eukaryota</taxon>
        <taxon>Fungi</taxon>
        <taxon>Dikarya</taxon>
        <taxon>Ascomycota</taxon>
        <taxon>Saccharomycotina</taxon>
        <taxon>Saccharomycetes</taxon>
        <taxon>Saccharomycetales</taxon>
        <taxon>Saccharomycetaceae</taxon>
        <taxon>Saccharomyces</taxon>
    </lineage>
</organism>
<dbReference type="Gene3D" id="3.40.630.30">
    <property type="match status" value="1"/>
</dbReference>
<reference evidence="1" key="4">
    <citation type="submission" date="2025-08" db="UniProtKB">
        <authorList>
            <consortium name="RefSeq"/>
        </authorList>
    </citation>
    <scope>IDENTIFICATION</scope>
    <source>
        <strain evidence="1">CBS432</strain>
    </source>
</reference>
<dbReference type="AlphaFoldDB" id="A0A8B8UZL1"/>
<dbReference type="PANTHER" id="PTHR43451">
    <property type="entry name" value="ACETYLTRANSFERASE (GNAT) FAMILY PROTEIN"/>
    <property type="match status" value="1"/>
</dbReference>
<protein>
    <submittedName>
        <fullName evidence="1">Uncharacterized protein</fullName>
    </submittedName>
</protein>
<reference evidence="1" key="1">
    <citation type="journal article" date="2017" name="Nat. Genet.">
        <title>Contrasting evolutionary genome dynamics between domesticated and wild yeasts.</title>
        <authorList>
            <person name="Yue J.X."/>
            <person name="Li J."/>
            <person name="Aigrain L."/>
            <person name="Hallin J."/>
            <person name="Persson K."/>
            <person name="Oliver K."/>
            <person name="Bergstrom A."/>
            <person name="Coupland P."/>
            <person name="Warringer J."/>
            <person name="Lagomarsino M.C."/>
            <person name="Fischer G."/>
            <person name="Durbin R."/>
            <person name="Liti G."/>
        </authorList>
    </citation>
    <scope>NUCLEOTIDE SEQUENCE</scope>
    <source>
        <strain evidence="1">CBS432</strain>
    </source>
</reference>
<dbReference type="KEGG" id="spao:SPAR_O01590"/>
<name>A0A8B8UZL1_SACPA</name>
<dbReference type="PANTHER" id="PTHR43451:SF1">
    <property type="entry name" value="ACETYLTRANSFERASE"/>
    <property type="match status" value="1"/>
</dbReference>
<dbReference type="VEuPathDB" id="FungiDB:SPAR_O01590"/>
<reference evidence="1" key="2">
    <citation type="submission" date="2020-01" db="EMBL/GenBank/DDBJ databases">
        <title>Population-level Yeast Reference Genomes.</title>
        <authorList>
            <person name="Yue J.-X."/>
        </authorList>
    </citation>
    <scope>NUCLEOTIDE SEQUENCE</scope>
    <source>
        <strain evidence="1">CBS432</strain>
    </source>
</reference>
<proteinExistence type="predicted"/>
<dbReference type="OrthoDB" id="410198at2759"/>
<dbReference type="GeneID" id="54633588"/>
<accession>A0A8B8UZL1</accession>
<gene>
    <name evidence="1" type="ORF">SPAR_O01590</name>
</gene>
<evidence type="ECO:0000313" key="1">
    <source>
        <dbReference type="RefSeq" id="XP_033769163.1"/>
    </source>
</evidence>
<sequence length="225" mass="25648">MVASSNAEESSLAVNLTNDVEKASKTLFKAFEKSYANDYLMKKFFHIPITEKVSRARINAMIHYYTTCYHDLDGEIAEANDFDAVAIWSRPGCHLPATLSDDESFNKIFFDDLTERKHEVMPGGMDYYYLYAIGKDPRHPEIRGSVRKILEEYKLKADKGNCALALEAISEHARSVYEYFGFRTYLVFQFGVGEVNSKGEPDPQGKGFTAYLMLYHKDADTIFHA</sequence>